<proteinExistence type="predicted"/>
<evidence type="ECO:0000313" key="1">
    <source>
        <dbReference type="EMBL" id="CDW46328.1"/>
    </source>
</evidence>
<reference evidence="1" key="1">
    <citation type="submission" date="2014-05" db="EMBL/GenBank/DDBJ databases">
        <authorList>
            <person name="Chronopoulou M."/>
        </authorList>
    </citation>
    <scope>NUCLEOTIDE SEQUENCE</scope>
    <source>
        <tissue evidence="1">Whole organism</tissue>
    </source>
</reference>
<sequence length="81" mass="9540">MNIALMNYAASMNSLLILFTKVNSIKGRRLFIRHEEKDKITSRVFKMDFFCVAKEIFGIMNVVQNTDQNQKKKKKIDIQQQ</sequence>
<name>A0A0K2V710_LEPSM</name>
<accession>A0A0K2V710</accession>
<dbReference type="AlphaFoldDB" id="A0A0K2V710"/>
<protein>
    <submittedName>
        <fullName evidence="1">Uncharacterized protein</fullName>
    </submittedName>
</protein>
<dbReference type="EMBL" id="HACA01028967">
    <property type="protein sequence ID" value="CDW46328.1"/>
    <property type="molecule type" value="Transcribed_RNA"/>
</dbReference>
<organism evidence="1">
    <name type="scientific">Lepeophtheirus salmonis</name>
    <name type="common">Salmon louse</name>
    <name type="synonym">Caligus salmonis</name>
    <dbReference type="NCBI Taxonomy" id="72036"/>
    <lineage>
        <taxon>Eukaryota</taxon>
        <taxon>Metazoa</taxon>
        <taxon>Ecdysozoa</taxon>
        <taxon>Arthropoda</taxon>
        <taxon>Crustacea</taxon>
        <taxon>Multicrustacea</taxon>
        <taxon>Hexanauplia</taxon>
        <taxon>Copepoda</taxon>
        <taxon>Siphonostomatoida</taxon>
        <taxon>Caligidae</taxon>
        <taxon>Lepeophtheirus</taxon>
    </lineage>
</organism>